<dbReference type="AlphaFoldDB" id="A0A7Y4KRF8"/>
<evidence type="ECO:0000313" key="2">
    <source>
        <dbReference type="EMBL" id="NOK37814.1"/>
    </source>
</evidence>
<dbReference type="Gene3D" id="3.30.1490.70">
    <property type="match status" value="1"/>
</dbReference>
<gene>
    <name evidence="2" type="ORF">HMI49_31905</name>
</gene>
<organism evidence="2 3">
    <name type="scientific">Corallococcus exercitus</name>
    <dbReference type="NCBI Taxonomy" id="2316736"/>
    <lineage>
        <taxon>Bacteria</taxon>
        <taxon>Pseudomonadati</taxon>
        <taxon>Myxococcota</taxon>
        <taxon>Myxococcia</taxon>
        <taxon>Myxococcales</taxon>
        <taxon>Cystobacterineae</taxon>
        <taxon>Myxococcaceae</taxon>
        <taxon>Corallococcus</taxon>
    </lineage>
</organism>
<keyword evidence="3" id="KW-1185">Reference proteome</keyword>
<reference evidence="2 3" key="1">
    <citation type="submission" date="2020-05" db="EMBL/GenBank/DDBJ databases">
        <authorList>
            <person name="Whitworth D."/>
        </authorList>
    </citation>
    <scope>NUCLEOTIDE SEQUENCE [LARGE SCALE GENOMIC DNA]</scope>
    <source>
        <strain evidence="2 3">AB043B</strain>
    </source>
</reference>
<sequence>MRFRPFLKISSAGDARGQASPSGSWVALEKLHGAQLVLGVQDEAVHFGKRKAWLEEGDSFFGWQLLRVSLSNAALGAVRALGLTDARVYLYGELLGGRYPHPDVPAVPGMMPVQTGIWYAPGLHWVLFDILVARSDEDEGVMLSHRDVETAAKAAGVHVPPLVARGTRAQMEEVPTRGPTRLPTMLGLPPLADNWAEGLVIKSEQPMAPGQRVAFKRKIEEFNEARFDESTAWDAHQRLSFAELRDWSSRLVNPARISSALSKCGRDDAEAVVSEVELDVRVDLELAFPTACQSLDPVSEERLSSHVRDLARTLVQQALDAASGRAPIKRT</sequence>
<keyword evidence="2" id="KW-0436">Ligase</keyword>
<accession>A0A7Y4KRF8</accession>
<dbReference type="GO" id="GO:0016874">
    <property type="term" value="F:ligase activity"/>
    <property type="evidence" value="ECO:0007669"/>
    <property type="project" value="UniProtKB-KW"/>
</dbReference>
<comment type="caution">
    <text evidence="2">The sequence shown here is derived from an EMBL/GenBank/DDBJ whole genome shotgun (WGS) entry which is preliminary data.</text>
</comment>
<protein>
    <submittedName>
        <fullName evidence="2">RNA ligase</fullName>
    </submittedName>
</protein>
<dbReference type="Pfam" id="PF09414">
    <property type="entry name" value="RNA_ligase"/>
    <property type="match status" value="1"/>
</dbReference>
<proteinExistence type="predicted"/>
<dbReference type="Gene3D" id="3.30.470.30">
    <property type="entry name" value="DNA ligase/mRNA capping enzyme"/>
    <property type="match status" value="1"/>
</dbReference>
<dbReference type="EMBL" id="JABFJV010000256">
    <property type="protein sequence ID" value="NOK37814.1"/>
    <property type="molecule type" value="Genomic_DNA"/>
</dbReference>
<dbReference type="InterPro" id="IPR021122">
    <property type="entry name" value="RNA_ligase_dom_REL/Rnl2"/>
</dbReference>
<evidence type="ECO:0000313" key="3">
    <source>
        <dbReference type="Proteomes" id="UP000563426"/>
    </source>
</evidence>
<dbReference type="SUPFAM" id="SSF56091">
    <property type="entry name" value="DNA ligase/mRNA capping enzyme, catalytic domain"/>
    <property type="match status" value="1"/>
</dbReference>
<feature type="domain" description="RNA ligase" evidence="1">
    <location>
        <begin position="24"/>
        <end position="216"/>
    </location>
</feature>
<dbReference type="Proteomes" id="UP000563426">
    <property type="component" value="Unassembled WGS sequence"/>
</dbReference>
<evidence type="ECO:0000259" key="1">
    <source>
        <dbReference type="Pfam" id="PF09414"/>
    </source>
</evidence>
<name>A0A7Y4KRF8_9BACT</name>